<organism evidence="2 3">
    <name type="scientific">Nitrososphaera gargensis (strain Ga9.2)</name>
    <dbReference type="NCBI Taxonomy" id="1237085"/>
    <lineage>
        <taxon>Archaea</taxon>
        <taxon>Nitrososphaerota</taxon>
        <taxon>Nitrososphaeria</taxon>
        <taxon>Nitrososphaerales</taxon>
        <taxon>Nitrososphaeraceae</taxon>
        <taxon>Nitrososphaera</taxon>
    </lineage>
</organism>
<dbReference type="BioCyc" id="CNIT1237085:G1324-2884-MONOMER"/>
<evidence type="ECO:0000313" key="2">
    <source>
        <dbReference type="EMBL" id="AFU59803.1"/>
    </source>
</evidence>
<dbReference type="RefSeq" id="WP_015020337.1">
    <property type="nucleotide sequence ID" value="NC_018719.1"/>
</dbReference>
<reference evidence="2 3" key="1">
    <citation type="journal article" date="2012" name="Environ. Microbiol.">
        <title>The genome of the ammonia-oxidizing Candidatus Nitrososphaera gargensis: insights into metabolic versatility and environmental adaptations.</title>
        <authorList>
            <person name="Spang A."/>
            <person name="Poehlein A."/>
            <person name="Offre P."/>
            <person name="Zumbragel S."/>
            <person name="Haider S."/>
            <person name="Rychlik N."/>
            <person name="Nowka B."/>
            <person name="Schmeisser C."/>
            <person name="Lebedeva E.V."/>
            <person name="Rattei T."/>
            <person name="Bohm C."/>
            <person name="Schmid M."/>
            <person name="Galushko A."/>
            <person name="Hatzenpichler R."/>
            <person name="Weinmaier T."/>
            <person name="Daniel R."/>
            <person name="Schleper C."/>
            <person name="Spieck E."/>
            <person name="Streit W."/>
            <person name="Wagner M."/>
        </authorList>
    </citation>
    <scope>NUCLEOTIDE SEQUENCE [LARGE SCALE GENOMIC DNA]</scope>
    <source>
        <strain evidence="3">Ga9.2</strain>
    </source>
</reference>
<dbReference type="HOGENOM" id="CLU_3075482_0_0_2"/>
<dbReference type="InParanoid" id="K0IKJ7"/>
<dbReference type="KEGG" id="nga:Ngar_c28840"/>
<dbReference type="EMBL" id="CP002408">
    <property type="protein sequence ID" value="AFU59803.1"/>
    <property type="molecule type" value="Genomic_DNA"/>
</dbReference>
<accession>K0IKJ7</accession>
<sequence>MSNDNNRAKTYLCVYQMLAITAGDVSWLALVIALSVGVTFAILYLLRSWLGR</sequence>
<keyword evidence="1" id="KW-0472">Membrane</keyword>
<keyword evidence="1" id="KW-1133">Transmembrane helix</keyword>
<dbReference type="Proteomes" id="UP000008037">
    <property type="component" value="Chromosome"/>
</dbReference>
<evidence type="ECO:0000256" key="1">
    <source>
        <dbReference type="SAM" id="Phobius"/>
    </source>
</evidence>
<feature type="transmembrane region" description="Helical" evidence="1">
    <location>
        <begin position="25"/>
        <end position="46"/>
    </location>
</feature>
<keyword evidence="1" id="KW-0812">Transmembrane</keyword>
<dbReference type="GeneID" id="58787780"/>
<name>K0IKJ7_NITGG</name>
<gene>
    <name evidence="2" type="ordered locus">Ngar_c28840</name>
</gene>
<proteinExistence type="predicted"/>
<evidence type="ECO:0000313" key="3">
    <source>
        <dbReference type="Proteomes" id="UP000008037"/>
    </source>
</evidence>
<keyword evidence="3" id="KW-1185">Reference proteome</keyword>
<dbReference type="AlphaFoldDB" id="K0IKJ7"/>
<protein>
    <submittedName>
        <fullName evidence="2">Uncharacterized protein</fullName>
    </submittedName>
</protein>